<gene>
    <name evidence="2" type="ORF">Bca52824_035064</name>
</gene>
<evidence type="ECO:0000313" key="2">
    <source>
        <dbReference type="EMBL" id="KAG2298592.1"/>
    </source>
</evidence>
<reference evidence="2 3" key="1">
    <citation type="submission" date="2020-02" db="EMBL/GenBank/DDBJ databases">
        <authorList>
            <person name="Ma Q."/>
            <person name="Huang Y."/>
            <person name="Song X."/>
            <person name="Pei D."/>
        </authorList>
    </citation>
    <scope>NUCLEOTIDE SEQUENCE [LARGE SCALE GENOMIC DNA]</scope>
    <source>
        <strain evidence="2">Sxm20200214</strain>
        <tissue evidence="2">Leaf</tissue>
    </source>
</reference>
<feature type="region of interest" description="Disordered" evidence="1">
    <location>
        <begin position="86"/>
        <end position="114"/>
    </location>
</feature>
<protein>
    <submittedName>
        <fullName evidence="2">Uncharacterized protein</fullName>
    </submittedName>
</protein>
<evidence type="ECO:0000313" key="3">
    <source>
        <dbReference type="Proteomes" id="UP000886595"/>
    </source>
</evidence>
<proteinExistence type="predicted"/>
<sequence length="121" mass="13562">MGLTDTPNPSSSQRSCERGRRRMACVVDQCCRRSCPQLVLLLIGRIRKANERILQIGQVMYSSVFGARVLETGRILAFKKARFDNSEADSARKSNIAEKRSRNERDLGADGQKGFVNLESL</sequence>
<organism evidence="2 3">
    <name type="scientific">Brassica carinata</name>
    <name type="common">Ethiopian mustard</name>
    <name type="synonym">Abyssinian cabbage</name>
    <dbReference type="NCBI Taxonomy" id="52824"/>
    <lineage>
        <taxon>Eukaryota</taxon>
        <taxon>Viridiplantae</taxon>
        <taxon>Streptophyta</taxon>
        <taxon>Embryophyta</taxon>
        <taxon>Tracheophyta</taxon>
        <taxon>Spermatophyta</taxon>
        <taxon>Magnoliopsida</taxon>
        <taxon>eudicotyledons</taxon>
        <taxon>Gunneridae</taxon>
        <taxon>Pentapetalae</taxon>
        <taxon>rosids</taxon>
        <taxon>malvids</taxon>
        <taxon>Brassicales</taxon>
        <taxon>Brassicaceae</taxon>
        <taxon>Brassiceae</taxon>
        <taxon>Brassica</taxon>
    </lineage>
</organism>
<keyword evidence="3" id="KW-1185">Reference proteome</keyword>
<name>A0A8X7V1D5_BRACI</name>
<accession>A0A8X7V1D5</accession>
<feature type="compositionally biased region" description="Basic and acidic residues" evidence="1">
    <location>
        <begin position="86"/>
        <end position="108"/>
    </location>
</feature>
<dbReference type="Proteomes" id="UP000886595">
    <property type="component" value="Unassembled WGS sequence"/>
</dbReference>
<comment type="caution">
    <text evidence="2">The sequence shown here is derived from an EMBL/GenBank/DDBJ whole genome shotgun (WGS) entry which is preliminary data.</text>
</comment>
<dbReference type="EMBL" id="JAAMPC010000008">
    <property type="protein sequence ID" value="KAG2298592.1"/>
    <property type="molecule type" value="Genomic_DNA"/>
</dbReference>
<dbReference type="AlphaFoldDB" id="A0A8X7V1D5"/>
<evidence type="ECO:0000256" key="1">
    <source>
        <dbReference type="SAM" id="MobiDB-lite"/>
    </source>
</evidence>
<dbReference type="OrthoDB" id="693357at2759"/>